<dbReference type="SUPFAM" id="SSF48179">
    <property type="entry name" value="6-phosphogluconate dehydrogenase C-terminal domain-like"/>
    <property type="match status" value="2"/>
</dbReference>
<keyword evidence="7" id="KW-0443">Lipid metabolism</keyword>
<keyword evidence="6" id="KW-0520">NAD</keyword>
<accession>A0ABQ2NEW3</accession>
<feature type="domain" description="3-hydroxyacyl-CoA dehydrogenase C-terminal" evidence="11">
    <location>
        <begin position="511"/>
        <end position="610"/>
    </location>
</feature>
<comment type="catalytic activity">
    <reaction evidence="10">
        <text>a (3S)-3-hydroxyacyl-CoA + NAD(+) = a 3-oxoacyl-CoA + NADH + H(+)</text>
        <dbReference type="Rhea" id="RHEA:22432"/>
        <dbReference type="ChEBI" id="CHEBI:15378"/>
        <dbReference type="ChEBI" id="CHEBI:57318"/>
        <dbReference type="ChEBI" id="CHEBI:57540"/>
        <dbReference type="ChEBI" id="CHEBI:57945"/>
        <dbReference type="ChEBI" id="CHEBI:90726"/>
        <dbReference type="EC" id="1.1.1.35"/>
    </reaction>
</comment>
<evidence type="ECO:0000259" key="12">
    <source>
        <dbReference type="Pfam" id="PF02737"/>
    </source>
</evidence>
<evidence type="ECO:0000313" key="14">
    <source>
        <dbReference type="Proteomes" id="UP000655410"/>
    </source>
</evidence>
<evidence type="ECO:0000256" key="8">
    <source>
        <dbReference type="ARBA" id="ARBA00023239"/>
    </source>
</evidence>
<dbReference type="Pfam" id="PF00378">
    <property type="entry name" value="ECH_1"/>
    <property type="match status" value="1"/>
</dbReference>
<dbReference type="PANTHER" id="PTHR43612:SF3">
    <property type="entry name" value="TRIFUNCTIONAL ENZYME SUBUNIT ALPHA, MITOCHONDRIAL"/>
    <property type="match status" value="1"/>
</dbReference>
<feature type="domain" description="3-hydroxyacyl-CoA dehydrogenase NAD binding" evidence="12">
    <location>
        <begin position="330"/>
        <end position="508"/>
    </location>
</feature>
<evidence type="ECO:0000256" key="4">
    <source>
        <dbReference type="ARBA" id="ARBA00022963"/>
    </source>
</evidence>
<evidence type="ECO:0000256" key="3">
    <source>
        <dbReference type="ARBA" id="ARBA00022832"/>
    </source>
</evidence>
<dbReference type="Pfam" id="PF02737">
    <property type="entry name" value="3HCDH_N"/>
    <property type="match status" value="1"/>
</dbReference>
<dbReference type="CDD" id="cd06558">
    <property type="entry name" value="crotonase-like"/>
    <property type="match status" value="1"/>
</dbReference>
<evidence type="ECO:0000259" key="11">
    <source>
        <dbReference type="Pfam" id="PF00725"/>
    </source>
</evidence>
<dbReference type="InterPro" id="IPR050136">
    <property type="entry name" value="FA_oxidation_alpha_subunit"/>
</dbReference>
<dbReference type="PANTHER" id="PTHR43612">
    <property type="entry name" value="TRIFUNCTIONAL ENZYME SUBUNIT ALPHA"/>
    <property type="match status" value="1"/>
</dbReference>
<evidence type="ECO:0000256" key="10">
    <source>
        <dbReference type="ARBA" id="ARBA00049556"/>
    </source>
</evidence>
<evidence type="ECO:0000256" key="6">
    <source>
        <dbReference type="ARBA" id="ARBA00023027"/>
    </source>
</evidence>
<dbReference type="InterPro" id="IPR008927">
    <property type="entry name" value="6-PGluconate_DH-like_C_sf"/>
</dbReference>
<protein>
    <submittedName>
        <fullName evidence="13">3-hydroxyacyl-CoA dehydrogenase</fullName>
    </submittedName>
</protein>
<keyword evidence="9" id="KW-0511">Multifunctional enzyme</keyword>
<reference evidence="14" key="1">
    <citation type="journal article" date="2019" name="Int. J. Syst. Evol. Microbiol.">
        <title>The Global Catalogue of Microorganisms (GCM) 10K type strain sequencing project: providing services to taxonomists for standard genome sequencing and annotation.</title>
        <authorList>
            <consortium name="The Broad Institute Genomics Platform"/>
            <consortium name="The Broad Institute Genome Sequencing Center for Infectious Disease"/>
            <person name="Wu L."/>
            <person name="Ma J."/>
        </authorList>
    </citation>
    <scope>NUCLEOTIDE SEQUENCE [LARGE SCALE GENOMIC DNA]</scope>
    <source>
        <strain evidence="14">CGMCC 4.7371</strain>
    </source>
</reference>
<dbReference type="InterPro" id="IPR036291">
    <property type="entry name" value="NAD(P)-bd_dom_sf"/>
</dbReference>
<dbReference type="Proteomes" id="UP000655410">
    <property type="component" value="Unassembled WGS sequence"/>
</dbReference>
<dbReference type="InterPro" id="IPR006176">
    <property type="entry name" value="3-OHacyl-CoA_DH_NAD-bd"/>
</dbReference>
<dbReference type="Gene3D" id="1.10.1040.50">
    <property type="match status" value="1"/>
</dbReference>
<comment type="caution">
    <text evidence="13">The sequence shown here is derived from an EMBL/GenBank/DDBJ whole genome shotgun (WGS) entry which is preliminary data.</text>
</comment>
<dbReference type="SUPFAM" id="SSF51735">
    <property type="entry name" value="NAD(P)-binding Rossmann-fold domains"/>
    <property type="match status" value="1"/>
</dbReference>
<organism evidence="13 14">
    <name type="scientific">Nocardioides phosphati</name>
    <dbReference type="NCBI Taxonomy" id="1867775"/>
    <lineage>
        <taxon>Bacteria</taxon>
        <taxon>Bacillati</taxon>
        <taxon>Actinomycetota</taxon>
        <taxon>Actinomycetes</taxon>
        <taxon>Propionibacteriales</taxon>
        <taxon>Nocardioidaceae</taxon>
        <taxon>Nocardioides</taxon>
    </lineage>
</organism>
<dbReference type="SUPFAM" id="SSF52096">
    <property type="entry name" value="ClpP/crotonase"/>
    <property type="match status" value="1"/>
</dbReference>
<comment type="pathway">
    <text evidence="1">Lipid metabolism; fatty acid beta-oxidation.</text>
</comment>
<dbReference type="Gene3D" id="3.40.50.720">
    <property type="entry name" value="NAD(P)-binding Rossmann-like Domain"/>
    <property type="match status" value="1"/>
</dbReference>
<keyword evidence="14" id="KW-1185">Reference proteome</keyword>
<dbReference type="InterPro" id="IPR029045">
    <property type="entry name" value="ClpP/crotonase-like_dom_sf"/>
</dbReference>
<dbReference type="RefSeq" id="WP_188785224.1">
    <property type="nucleotide sequence ID" value="NZ_BMNI01000015.1"/>
</dbReference>
<gene>
    <name evidence="13" type="ORF">GCM10011584_33840</name>
</gene>
<evidence type="ECO:0000256" key="9">
    <source>
        <dbReference type="ARBA" id="ARBA00023268"/>
    </source>
</evidence>
<name>A0ABQ2NEW3_9ACTN</name>
<keyword evidence="3" id="KW-0276">Fatty acid metabolism</keyword>
<evidence type="ECO:0000313" key="13">
    <source>
        <dbReference type="EMBL" id="GGO93949.1"/>
    </source>
</evidence>
<evidence type="ECO:0000256" key="2">
    <source>
        <dbReference type="ARBA" id="ARBA00007005"/>
    </source>
</evidence>
<dbReference type="InterPro" id="IPR006108">
    <property type="entry name" value="3HC_DH_C"/>
</dbReference>
<evidence type="ECO:0000256" key="1">
    <source>
        <dbReference type="ARBA" id="ARBA00005005"/>
    </source>
</evidence>
<evidence type="ECO:0000256" key="7">
    <source>
        <dbReference type="ARBA" id="ARBA00023098"/>
    </source>
</evidence>
<sequence length="730" mass="76854">MTTQTQSAVRYGIDADGIATLLLDDPAGSANTMNEAFKAGFGEAVGQLEADVATGTAKGAIVASAKKTFFAGGNLNALLAVGPADAQAVYEDSMELKAALRRLETCGVPVVAAINGAALGGGYEICLATHHRIAVDDPKVQVGLPEVTLGLLPGAGGVVRTVRKLGIFAALMDVLTTGTRFKAAAAKEKGLVDELVATQDELLPAAKAWLAANAGNPDAAVQPWDQPGYKMPGGTPSHPSVAQMLPAIPGNVRKQAKGVAYPAPRAIVAAAVEGAQVDFAGAEKIEGRYFTSLATGRVAKAMIQAFFFDLQRLNGDALRPAGVEVRRAEKLAVLGAGMMGAGIAYSSAVAGIEVLLKDISVEAAERGKAYSEKVLAKQVLRGKLTEEKAQQILARITPTADVADLAGCDFVIEAVFEDPALKQKLFAEVEGVVAPDALLGSNTSTLPITQLATGVQRQADFIGVHFFSPVDKMPIVEIIRGEQTSDEALARTIDYVQQIRKIPIVVNDSRGFYTSRIIGTRMNEGLAMLVEGVAPWSLERATTQAGYPAPTLQLTDELNMELMGKIAKATREAAAEEGAPYIEHPGLAVVEKMLEAGRPARVRGKGFYEYDEAGKRLSLWSGLTELFPVAQEQIPFRDVMDRMVFAEALETAKCFEEGVIDSSSAANIGAIMALGFPAISGGTVTFMTNHEGGLAGFVARANELADAYGERLRPSAWLVEKAKNGEGFPA</sequence>
<proteinExistence type="inferred from homology"/>
<dbReference type="Gene3D" id="3.90.226.10">
    <property type="entry name" value="2-enoyl-CoA Hydratase, Chain A, domain 1"/>
    <property type="match status" value="1"/>
</dbReference>
<dbReference type="Pfam" id="PF00725">
    <property type="entry name" value="3HCDH"/>
    <property type="match status" value="1"/>
</dbReference>
<dbReference type="EMBL" id="BMNI01000015">
    <property type="protein sequence ID" value="GGO93949.1"/>
    <property type="molecule type" value="Genomic_DNA"/>
</dbReference>
<keyword evidence="8" id="KW-0456">Lyase</keyword>
<keyword evidence="5" id="KW-0560">Oxidoreductase</keyword>
<evidence type="ECO:0000256" key="5">
    <source>
        <dbReference type="ARBA" id="ARBA00023002"/>
    </source>
</evidence>
<comment type="similarity">
    <text evidence="2">In the central section; belongs to the 3-hydroxyacyl-CoA dehydrogenase family.</text>
</comment>
<dbReference type="InterPro" id="IPR001753">
    <property type="entry name" value="Enoyl-CoA_hydra/iso"/>
</dbReference>
<keyword evidence="4" id="KW-0442">Lipid degradation</keyword>